<evidence type="ECO:0008006" key="11">
    <source>
        <dbReference type="Google" id="ProtNLM"/>
    </source>
</evidence>
<reference evidence="9" key="2">
    <citation type="submission" date="2020-09" db="EMBL/GenBank/DDBJ databases">
        <authorList>
            <person name="Sun Q."/>
            <person name="Ohkuma M."/>
        </authorList>
    </citation>
    <scope>NUCLEOTIDE SEQUENCE</scope>
    <source>
        <strain evidence="9">JCM 4815</strain>
    </source>
</reference>
<dbReference type="RefSeq" id="WP_189863851.1">
    <property type="nucleotide sequence ID" value="NZ_BMVW01000013.1"/>
</dbReference>
<keyword evidence="4" id="KW-0238">DNA-binding</keyword>
<evidence type="ECO:0000256" key="6">
    <source>
        <dbReference type="SAM" id="MobiDB-lite"/>
    </source>
</evidence>
<gene>
    <name evidence="9" type="ORF">GCM10010365_56200</name>
</gene>
<dbReference type="PANTHER" id="PTHR35807:SF1">
    <property type="entry name" value="TRANSCRIPTIONAL REGULATOR REDD"/>
    <property type="match status" value="1"/>
</dbReference>
<reference evidence="9" key="1">
    <citation type="journal article" date="2014" name="Int. J. Syst. Evol. Microbiol.">
        <title>Complete genome sequence of Corynebacterium casei LMG S-19264T (=DSM 44701T), isolated from a smear-ripened cheese.</title>
        <authorList>
            <consortium name="US DOE Joint Genome Institute (JGI-PGF)"/>
            <person name="Walter F."/>
            <person name="Albersmeier A."/>
            <person name="Kalinowski J."/>
            <person name="Ruckert C."/>
        </authorList>
    </citation>
    <scope>NUCLEOTIDE SEQUENCE</scope>
    <source>
        <strain evidence="9">JCM 4815</strain>
    </source>
</reference>
<evidence type="ECO:0000256" key="1">
    <source>
        <dbReference type="ARBA" id="ARBA00005820"/>
    </source>
</evidence>
<dbReference type="InterPro" id="IPR005158">
    <property type="entry name" value="BTAD"/>
</dbReference>
<comment type="similarity">
    <text evidence="1">Belongs to the AfsR/DnrI/RedD regulatory family.</text>
</comment>
<dbReference type="InterPro" id="IPR051677">
    <property type="entry name" value="AfsR-DnrI-RedD_regulator"/>
</dbReference>
<dbReference type="GO" id="GO:0000160">
    <property type="term" value="P:phosphorelay signal transduction system"/>
    <property type="evidence" value="ECO:0007669"/>
    <property type="project" value="UniProtKB-KW"/>
</dbReference>
<name>A0A918Q0L2_9ACTN</name>
<dbReference type="InterPro" id="IPR016032">
    <property type="entry name" value="Sig_transdc_resp-reg_C-effctor"/>
</dbReference>
<evidence type="ECO:0000313" key="10">
    <source>
        <dbReference type="Proteomes" id="UP000622166"/>
    </source>
</evidence>
<dbReference type="Pfam" id="PF03704">
    <property type="entry name" value="BTAD"/>
    <property type="match status" value="1"/>
</dbReference>
<dbReference type="Proteomes" id="UP000622166">
    <property type="component" value="Unassembled WGS sequence"/>
</dbReference>
<dbReference type="SUPFAM" id="SSF46894">
    <property type="entry name" value="C-terminal effector domain of the bipartite response regulators"/>
    <property type="match status" value="1"/>
</dbReference>
<evidence type="ECO:0000259" key="8">
    <source>
        <dbReference type="SMART" id="SM01043"/>
    </source>
</evidence>
<dbReference type="Gene3D" id="1.10.10.10">
    <property type="entry name" value="Winged helix-like DNA-binding domain superfamily/Winged helix DNA-binding domain"/>
    <property type="match status" value="1"/>
</dbReference>
<protein>
    <recommendedName>
        <fullName evidence="11">AfsR/SARP family transcriptional regulator</fullName>
    </recommendedName>
</protein>
<comment type="caution">
    <text evidence="9">The sequence shown here is derived from an EMBL/GenBank/DDBJ whole genome shotgun (WGS) entry which is preliminary data.</text>
</comment>
<evidence type="ECO:0000256" key="4">
    <source>
        <dbReference type="ARBA" id="ARBA00023125"/>
    </source>
</evidence>
<organism evidence="9 10">
    <name type="scientific">Streptomyces poonensis</name>
    <dbReference type="NCBI Taxonomy" id="68255"/>
    <lineage>
        <taxon>Bacteria</taxon>
        <taxon>Bacillati</taxon>
        <taxon>Actinomycetota</taxon>
        <taxon>Actinomycetes</taxon>
        <taxon>Kitasatosporales</taxon>
        <taxon>Streptomycetaceae</taxon>
        <taxon>Streptomyces</taxon>
    </lineage>
</organism>
<keyword evidence="10" id="KW-1185">Reference proteome</keyword>
<sequence>MRIPAPRPGRDDPPFFRILGPLEIGPAAGALPLRAERQKLVLATLLLNADCVVTIARLIDAVWGEQPPSTARGQVHICISRLRHRLAESGQGDLGIETRPHGYVLHTGPGDVDLKVFRREVAAAERAEARGDPAEAAELYRTALALWRGPALSGLEGEATRSAAAQLDEERMAVAEQRIELELRLGRHRALVPELTGLVGEYPLNERLTGYLMTALHRSGRRAEALVSYRRARNRLADELGLRPGRELQALERAILCPDGGPADDPGRRPPPGRDGPRRA</sequence>
<dbReference type="PANTHER" id="PTHR35807">
    <property type="entry name" value="TRANSCRIPTIONAL REGULATOR REDD-RELATED"/>
    <property type="match status" value="1"/>
</dbReference>
<evidence type="ECO:0000313" key="9">
    <source>
        <dbReference type="EMBL" id="GGZ28547.1"/>
    </source>
</evidence>
<dbReference type="Gene3D" id="1.25.40.10">
    <property type="entry name" value="Tetratricopeptide repeat domain"/>
    <property type="match status" value="1"/>
</dbReference>
<dbReference type="Pfam" id="PF00486">
    <property type="entry name" value="Trans_reg_C"/>
    <property type="match status" value="1"/>
</dbReference>
<dbReference type="AlphaFoldDB" id="A0A918Q0L2"/>
<evidence type="ECO:0000259" key="7">
    <source>
        <dbReference type="SMART" id="SM00862"/>
    </source>
</evidence>
<keyword evidence="3" id="KW-0805">Transcription regulation</keyword>
<evidence type="ECO:0000256" key="3">
    <source>
        <dbReference type="ARBA" id="ARBA00023015"/>
    </source>
</evidence>
<dbReference type="InterPro" id="IPR036388">
    <property type="entry name" value="WH-like_DNA-bd_sf"/>
</dbReference>
<dbReference type="SMART" id="SM00862">
    <property type="entry name" value="Trans_reg_C"/>
    <property type="match status" value="1"/>
</dbReference>
<keyword evidence="5" id="KW-0804">Transcription</keyword>
<dbReference type="GO" id="GO:0006355">
    <property type="term" value="P:regulation of DNA-templated transcription"/>
    <property type="evidence" value="ECO:0007669"/>
    <property type="project" value="InterPro"/>
</dbReference>
<proteinExistence type="inferred from homology"/>
<dbReference type="InterPro" id="IPR001867">
    <property type="entry name" value="OmpR/PhoB-type_DNA-bd"/>
</dbReference>
<feature type="domain" description="OmpR/PhoB-type" evidence="7">
    <location>
        <begin position="30"/>
        <end position="105"/>
    </location>
</feature>
<feature type="region of interest" description="Disordered" evidence="6">
    <location>
        <begin position="256"/>
        <end position="280"/>
    </location>
</feature>
<feature type="domain" description="Bacterial transcriptional activator" evidence="8">
    <location>
        <begin position="112"/>
        <end position="256"/>
    </location>
</feature>
<evidence type="ECO:0000256" key="2">
    <source>
        <dbReference type="ARBA" id="ARBA00023012"/>
    </source>
</evidence>
<dbReference type="SUPFAM" id="SSF48452">
    <property type="entry name" value="TPR-like"/>
    <property type="match status" value="1"/>
</dbReference>
<dbReference type="GO" id="GO:0003677">
    <property type="term" value="F:DNA binding"/>
    <property type="evidence" value="ECO:0007669"/>
    <property type="project" value="UniProtKB-KW"/>
</dbReference>
<keyword evidence="2" id="KW-0902">Two-component regulatory system</keyword>
<dbReference type="CDD" id="cd15831">
    <property type="entry name" value="BTAD"/>
    <property type="match status" value="1"/>
</dbReference>
<evidence type="ECO:0000256" key="5">
    <source>
        <dbReference type="ARBA" id="ARBA00023163"/>
    </source>
</evidence>
<accession>A0A918Q0L2</accession>
<dbReference type="InterPro" id="IPR011990">
    <property type="entry name" value="TPR-like_helical_dom_sf"/>
</dbReference>
<dbReference type="SMART" id="SM01043">
    <property type="entry name" value="BTAD"/>
    <property type="match status" value="1"/>
</dbReference>
<dbReference type="EMBL" id="BMVW01000013">
    <property type="protein sequence ID" value="GGZ28547.1"/>
    <property type="molecule type" value="Genomic_DNA"/>
</dbReference>